<keyword evidence="1" id="KW-0812">Transmembrane</keyword>
<reference evidence="3" key="1">
    <citation type="journal article" date="2019" name="Int. J. Syst. Evol. Microbiol.">
        <title>The Global Catalogue of Microorganisms (GCM) 10K type strain sequencing project: providing services to taxonomists for standard genome sequencing and annotation.</title>
        <authorList>
            <consortium name="The Broad Institute Genomics Platform"/>
            <consortium name="The Broad Institute Genome Sequencing Center for Infectious Disease"/>
            <person name="Wu L."/>
            <person name="Ma J."/>
        </authorList>
    </citation>
    <scope>NUCLEOTIDE SEQUENCE [LARGE SCALE GENOMIC DNA]</scope>
    <source>
        <strain evidence="3">JCM 16904</strain>
    </source>
</reference>
<dbReference type="InterPro" id="IPR047789">
    <property type="entry name" value="CU044_5270-like"/>
</dbReference>
<name>A0ABP7BIM1_9ACTN</name>
<dbReference type="NCBIfam" id="NF038083">
    <property type="entry name" value="CU044_5270_fam"/>
    <property type="match status" value="1"/>
</dbReference>
<evidence type="ECO:0008006" key="4">
    <source>
        <dbReference type="Google" id="ProtNLM"/>
    </source>
</evidence>
<accession>A0ABP7BIM1</accession>
<dbReference type="RefSeq" id="WP_344876641.1">
    <property type="nucleotide sequence ID" value="NZ_BAAAZP010000049.1"/>
</dbReference>
<proteinExistence type="predicted"/>
<evidence type="ECO:0000313" key="2">
    <source>
        <dbReference type="EMBL" id="GAA3661821.1"/>
    </source>
</evidence>
<gene>
    <name evidence="2" type="ORF">GCM10022224_026750</name>
</gene>
<feature type="transmembrane region" description="Helical" evidence="1">
    <location>
        <begin position="47"/>
        <end position="68"/>
    </location>
</feature>
<comment type="caution">
    <text evidence="2">The sequence shown here is derived from an EMBL/GenBank/DDBJ whole genome shotgun (WGS) entry which is preliminary data.</text>
</comment>
<dbReference type="EMBL" id="BAAAZP010000049">
    <property type="protein sequence ID" value="GAA3661821.1"/>
    <property type="molecule type" value="Genomic_DNA"/>
</dbReference>
<keyword evidence="1" id="KW-0472">Membrane</keyword>
<keyword evidence="3" id="KW-1185">Reference proteome</keyword>
<keyword evidence="1" id="KW-1133">Transmembrane helix</keyword>
<sequence length="311" mass="34140">MNVIKEFRRSTPAITDKAAAAARARLMTAIHEQEAAEKPAVARARRFGWRVAMAAALALAVGGTTMALRDQPSLAPVASVAELGERAARAAENDPTPAPDPTQWFYTRELQLTGVEGDVDRDHRGIWERWTSVDGKRSAWYQDGKLMFQGSAVMDPAELAKPPVTPAEVIARIEAAVLDEDRRGPQELNGHVPPVMLLMEITQLMTDQWLAPDVRAALFRALPTIKGITVTQDVPVADGRRGVAFSLTDVEARSYLIVDPETFRYLGTNSTRLKDRTYEWADGRKETFKAGTVGLTAQLEATIVNQPGQRP</sequence>
<organism evidence="2 3">
    <name type="scientific">Nonomuraea antimicrobica</name>
    <dbReference type="NCBI Taxonomy" id="561173"/>
    <lineage>
        <taxon>Bacteria</taxon>
        <taxon>Bacillati</taxon>
        <taxon>Actinomycetota</taxon>
        <taxon>Actinomycetes</taxon>
        <taxon>Streptosporangiales</taxon>
        <taxon>Streptosporangiaceae</taxon>
        <taxon>Nonomuraea</taxon>
    </lineage>
</organism>
<evidence type="ECO:0000256" key="1">
    <source>
        <dbReference type="SAM" id="Phobius"/>
    </source>
</evidence>
<evidence type="ECO:0000313" key="3">
    <source>
        <dbReference type="Proteomes" id="UP001500902"/>
    </source>
</evidence>
<protein>
    <recommendedName>
        <fullName evidence="4">CU044_5270 family protein</fullName>
    </recommendedName>
</protein>
<dbReference type="Proteomes" id="UP001500902">
    <property type="component" value="Unassembled WGS sequence"/>
</dbReference>